<gene>
    <name evidence="2" type="ORF">PCOR1329_LOCUS8217</name>
</gene>
<dbReference type="Proteomes" id="UP001189429">
    <property type="component" value="Unassembled WGS sequence"/>
</dbReference>
<dbReference type="EMBL" id="CAUYUJ010002241">
    <property type="protein sequence ID" value="CAK0799900.1"/>
    <property type="molecule type" value="Genomic_DNA"/>
</dbReference>
<sequence>MGEPTEKASEYAPGSKAEKVGVLVSDTSVGDVLGLENTRFCKGMFQCDPEKHEELRKQGALVGGTVDNSAEACTQDWLIGELSVEVGTQTVDQVEGEGQRQGVGSVKSDADRVPPLEHAREVKVDRFIRGDRGRWVDMTFGPEDELDAATSTEGALPGGEAAGAGEAVLGDASFSDVKGKGKRKKKGNKEGVQAVVAPVGGIAAAGRAARGAVHVRREGGGEAEDAGGGHRGAAGVRRARGGSRPLWGPQPSRGCGQLGLVLRAGRGAGRGGPDLRGAGGDRC</sequence>
<protein>
    <submittedName>
        <fullName evidence="2">Uncharacterized protein</fullName>
    </submittedName>
</protein>
<feature type="region of interest" description="Disordered" evidence="1">
    <location>
        <begin position="217"/>
        <end position="254"/>
    </location>
</feature>
<accession>A0ABN9Q2K1</accession>
<keyword evidence="3" id="KW-1185">Reference proteome</keyword>
<evidence type="ECO:0000256" key="1">
    <source>
        <dbReference type="SAM" id="MobiDB-lite"/>
    </source>
</evidence>
<organism evidence="2 3">
    <name type="scientific">Prorocentrum cordatum</name>
    <dbReference type="NCBI Taxonomy" id="2364126"/>
    <lineage>
        <taxon>Eukaryota</taxon>
        <taxon>Sar</taxon>
        <taxon>Alveolata</taxon>
        <taxon>Dinophyceae</taxon>
        <taxon>Prorocentrales</taxon>
        <taxon>Prorocentraceae</taxon>
        <taxon>Prorocentrum</taxon>
    </lineage>
</organism>
<reference evidence="2" key="1">
    <citation type="submission" date="2023-10" db="EMBL/GenBank/DDBJ databases">
        <authorList>
            <person name="Chen Y."/>
            <person name="Shah S."/>
            <person name="Dougan E. K."/>
            <person name="Thang M."/>
            <person name="Chan C."/>
        </authorList>
    </citation>
    <scope>NUCLEOTIDE SEQUENCE [LARGE SCALE GENOMIC DNA]</scope>
</reference>
<evidence type="ECO:0000313" key="2">
    <source>
        <dbReference type="EMBL" id="CAK0799900.1"/>
    </source>
</evidence>
<name>A0ABN9Q2K1_9DINO</name>
<comment type="caution">
    <text evidence="2">The sequence shown here is derived from an EMBL/GenBank/DDBJ whole genome shotgun (WGS) entry which is preliminary data.</text>
</comment>
<proteinExistence type="predicted"/>
<evidence type="ECO:0000313" key="3">
    <source>
        <dbReference type="Proteomes" id="UP001189429"/>
    </source>
</evidence>